<dbReference type="EMBL" id="SNRW01000440">
    <property type="protein sequence ID" value="KAA6401132.1"/>
    <property type="molecule type" value="Genomic_DNA"/>
</dbReference>
<evidence type="ECO:0000256" key="4">
    <source>
        <dbReference type="RuleBase" id="RU003465"/>
    </source>
</evidence>
<dbReference type="SMART" id="SM00331">
    <property type="entry name" value="PP2C_SIG"/>
    <property type="match status" value="1"/>
</dbReference>
<feature type="region of interest" description="Disordered" evidence="5">
    <location>
        <begin position="1"/>
        <end position="53"/>
    </location>
</feature>
<dbReference type="Proteomes" id="UP000324800">
    <property type="component" value="Unassembled WGS sequence"/>
</dbReference>
<evidence type="ECO:0000256" key="2">
    <source>
        <dbReference type="ARBA" id="ARBA00022801"/>
    </source>
</evidence>
<feature type="domain" description="PPM-type phosphatase" evidence="6">
    <location>
        <begin position="514"/>
        <end position="753"/>
    </location>
</feature>
<comment type="caution">
    <text evidence="7">The sequence shown here is derived from an EMBL/GenBank/DDBJ whole genome shotgun (WGS) entry which is preliminary data.</text>
</comment>
<evidence type="ECO:0000256" key="1">
    <source>
        <dbReference type="ARBA" id="ARBA00022723"/>
    </source>
</evidence>
<name>A0A5J4X2Z3_9EUKA</name>
<evidence type="ECO:0000313" key="8">
    <source>
        <dbReference type="Proteomes" id="UP000324800"/>
    </source>
</evidence>
<keyword evidence="3 4" id="KW-0904">Protein phosphatase</keyword>
<comment type="similarity">
    <text evidence="4">Belongs to the PP2C family.</text>
</comment>
<dbReference type="InterPro" id="IPR001611">
    <property type="entry name" value="Leu-rich_rpt"/>
</dbReference>
<dbReference type="Pfam" id="PF13516">
    <property type="entry name" value="LRR_6"/>
    <property type="match status" value="2"/>
</dbReference>
<dbReference type="OrthoDB" id="10266495at2759"/>
<dbReference type="Gene3D" id="3.60.40.10">
    <property type="entry name" value="PPM-type phosphatase domain"/>
    <property type="match status" value="1"/>
</dbReference>
<protein>
    <recommendedName>
        <fullName evidence="6">PPM-type phosphatase domain-containing protein</fullName>
    </recommendedName>
</protein>
<keyword evidence="2 4" id="KW-0378">Hydrolase</keyword>
<dbReference type="InterPro" id="IPR000222">
    <property type="entry name" value="PP2C_BS"/>
</dbReference>
<organism evidence="7 8">
    <name type="scientific">Streblomastix strix</name>
    <dbReference type="NCBI Taxonomy" id="222440"/>
    <lineage>
        <taxon>Eukaryota</taxon>
        <taxon>Metamonada</taxon>
        <taxon>Preaxostyla</taxon>
        <taxon>Oxymonadida</taxon>
        <taxon>Streblomastigidae</taxon>
        <taxon>Streblomastix</taxon>
    </lineage>
</organism>
<dbReference type="InterPro" id="IPR032675">
    <property type="entry name" value="LRR_dom_sf"/>
</dbReference>
<dbReference type="Gene3D" id="3.80.10.10">
    <property type="entry name" value="Ribonuclease Inhibitor"/>
    <property type="match status" value="2"/>
</dbReference>
<evidence type="ECO:0000313" key="7">
    <source>
        <dbReference type="EMBL" id="KAA6401132.1"/>
    </source>
</evidence>
<dbReference type="SMART" id="SM00332">
    <property type="entry name" value="PP2Cc"/>
    <property type="match status" value="1"/>
</dbReference>
<dbReference type="PROSITE" id="PS51746">
    <property type="entry name" value="PPM_2"/>
    <property type="match status" value="1"/>
</dbReference>
<dbReference type="SMART" id="SM00368">
    <property type="entry name" value="LRR_RI"/>
    <property type="match status" value="5"/>
</dbReference>
<dbReference type="InterPro" id="IPR001932">
    <property type="entry name" value="PPM-type_phosphatase-like_dom"/>
</dbReference>
<dbReference type="SUPFAM" id="SSF81606">
    <property type="entry name" value="PP2C-like"/>
    <property type="match status" value="1"/>
</dbReference>
<dbReference type="GO" id="GO:0046872">
    <property type="term" value="F:metal ion binding"/>
    <property type="evidence" value="ECO:0007669"/>
    <property type="project" value="UniProtKB-KW"/>
</dbReference>
<evidence type="ECO:0000256" key="5">
    <source>
        <dbReference type="SAM" id="MobiDB-lite"/>
    </source>
</evidence>
<gene>
    <name evidence="7" type="ORF">EZS28_003342</name>
</gene>
<dbReference type="CDD" id="cd00143">
    <property type="entry name" value="PP2Cc"/>
    <property type="match status" value="1"/>
</dbReference>
<proteinExistence type="inferred from homology"/>
<sequence>MSRIIVLPPGLKPAVPLIKPQSPPPKPKISESTKPKTPEPPKEKLPRDDKSISMKEDAQGEVIVQNISLGQFFGQVEVQKDAQVNQNNSVKKTIKVKFSKQGNNRNIQSDEEIKENLNHQEEIFVEFFLKLLSPTLALYMGCGSSSLVFQNSSAETFYANIARKYRSLIQEEPTEKVSEFLPQLGEQLTAVSVKSSVLPVLFAKIRLNSLCLACILNGMENTKSICELTLQNCGLADDAVNVVSDMLKEKHFLRKLDLSHNKIGQAGFILLGQSLRANKTLTTLNLSFNPGKMEGVMHLSIAFRLNRTLFKLGLSHLEMGDEGACHIASNIPENHRLGYVDLSANHIGMEGSQQLVLALQQNTSLRQVDVSQNPIPNNHLVAIERILERNNAVSYALNKIMEEFWQQAMSKNLIAEEETTEGGTRLYWITPGQKGSGENAPPGTDATNHGQFTSSPSSEDLLANTNLTGVRMPSRVILQQAARWLAAMFGPFELPFLLPGQQRHANLRRQRKLRVGYADTIGRRLTMEDMIVIKRNFRGRPDEDLLAVFDGHGGRDASEFCAENMPPIIAARLDAGQPPNVALREAFLETNQQMNRYDINDGTTGAVCLLTGDKIYCANAGDTRIVLSRKGRAVRLTFDHKADIPEEVERIRALGGHVTDRRVLGILAVARSLGDFFLHPYVTADPYLTVTNVSPGDEFIILACDGVWDVLSDDLACQIVATDSDPVQASLKLIDQAFLTGSTDNISVIVAYL</sequence>
<dbReference type="PROSITE" id="PS01032">
    <property type="entry name" value="PPM_1"/>
    <property type="match status" value="1"/>
</dbReference>
<dbReference type="InterPro" id="IPR015655">
    <property type="entry name" value="PP2C"/>
</dbReference>
<reference evidence="7 8" key="1">
    <citation type="submission" date="2019-03" db="EMBL/GenBank/DDBJ databases">
        <title>Single cell metagenomics reveals metabolic interactions within the superorganism composed of flagellate Streblomastix strix and complex community of Bacteroidetes bacteria on its surface.</title>
        <authorList>
            <person name="Treitli S.C."/>
            <person name="Kolisko M."/>
            <person name="Husnik F."/>
            <person name="Keeling P."/>
            <person name="Hampl V."/>
        </authorList>
    </citation>
    <scope>NUCLEOTIDE SEQUENCE [LARGE SCALE GENOMIC DNA]</scope>
    <source>
        <strain evidence="7">ST1C</strain>
    </source>
</reference>
<keyword evidence="1" id="KW-0479">Metal-binding</keyword>
<evidence type="ECO:0000256" key="3">
    <source>
        <dbReference type="ARBA" id="ARBA00022912"/>
    </source>
</evidence>
<dbReference type="SUPFAM" id="SSF52047">
    <property type="entry name" value="RNI-like"/>
    <property type="match status" value="1"/>
</dbReference>
<evidence type="ECO:0000259" key="6">
    <source>
        <dbReference type="PROSITE" id="PS51746"/>
    </source>
</evidence>
<dbReference type="Pfam" id="PF00481">
    <property type="entry name" value="PP2C"/>
    <property type="match status" value="1"/>
</dbReference>
<feature type="compositionally biased region" description="Basic and acidic residues" evidence="5">
    <location>
        <begin position="28"/>
        <end position="53"/>
    </location>
</feature>
<accession>A0A5J4X2Z3</accession>
<feature type="compositionally biased region" description="Polar residues" evidence="5">
    <location>
        <begin position="445"/>
        <end position="457"/>
    </location>
</feature>
<dbReference type="GO" id="GO:0004722">
    <property type="term" value="F:protein serine/threonine phosphatase activity"/>
    <property type="evidence" value="ECO:0007669"/>
    <property type="project" value="InterPro"/>
</dbReference>
<dbReference type="FunFam" id="3.60.40.10:FF:000035">
    <property type="entry name" value="Leucine rich repeat protein phosphatase 2c domain containing protein"/>
    <property type="match status" value="1"/>
</dbReference>
<dbReference type="PANTHER" id="PTHR47992">
    <property type="entry name" value="PROTEIN PHOSPHATASE"/>
    <property type="match status" value="1"/>
</dbReference>
<dbReference type="InterPro" id="IPR036457">
    <property type="entry name" value="PPM-type-like_dom_sf"/>
</dbReference>
<feature type="region of interest" description="Disordered" evidence="5">
    <location>
        <begin position="432"/>
        <end position="457"/>
    </location>
</feature>
<dbReference type="AlphaFoldDB" id="A0A5J4X2Z3"/>